<feature type="domain" description="ABC1 atypical kinase-like" evidence="3">
    <location>
        <begin position="120"/>
        <end position="325"/>
    </location>
</feature>
<dbReference type="EMBL" id="DF238326">
    <property type="protein sequence ID" value="GAQ93233.1"/>
    <property type="molecule type" value="Genomic_DNA"/>
</dbReference>
<protein>
    <recommendedName>
        <fullName evidence="3">ABC1 atypical kinase-like domain-containing protein</fullName>
    </recommendedName>
</protein>
<feature type="compositionally biased region" description="Basic and acidic residues" evidence="2">
    <location>
        <begin position="802"/>
        <end position="812"/>
    </location>
</feature>
<dbReference type="InterPro" id="IPR004147">
    <property type="entry name" value="ABC1_dom"/>
</dbReference>
<dbReference type="GO" id="GO:1901031">
    <property type="term" value="P:regulation of response to reactive oxygen species"/>
    <property type="evidence" value="ECO:0000318"/>
    <property type="project" value="GO_Central"/>
</dbReference>
<reference evidence="4 5" key="1">
    <citation type="journal article" date="2014" name="Nat. Commun.">
        <title>Klebsormidium flaccidum genome reveals primary factors for plant terrestrial adaptation.</title>
        <authorList>
            <person name="Hori K."/>
            <person name="Maruyama F."/>
            <person name="Fujisawa T."/>
            <person name="Togashi T."/>
            <person name="Yamamoto N."/>
            <person name="Seo M."/>
            <person name="Sato S."/>
            <person name="Yamada T."/>
            <person name="Mori H."/>
            <person name="Tajima N."/>
            <person name="Moriyama T."/>
            <person name="Ikeuchi M."/>
            <person name="Watanabe M."/>
            <person name="Wada H."/>
            <person name="Kobayashi K."/>
            <person name="Saito M."/>
            <person name="Masuda T."/>
            <person name="Sasaki-Sekimoto Y."/>
            <person name="Mashiguchi K."/>
            <person name="Awai K."/>
            <person name="Shimojima M."/>
            <person name="Masuda S."/>
            <person name="Iwai M."/>
            <person name="Nobusawa T."/>
            <person name="Narise T."/>
            <person name="Kondo S."/>
            <person name="Saito H."/>
            <person name="Sato R."/>
            <person name="Murakawa M."/>
            <person name="Ihara Y."/>
            <person name="Oshima-Yamada Y."/>
            <person name="Ohtaka K."/>
            <person name="Satoh M."/>
            <person name="Sonobe K."/>
            <person name="Ishii M."/>
            <person name="Ohtani R."/>
            <person name="Kanamori-Sato M."/>
            <person name="Honoki R."/>
            <person name="Miyazaki D."/>
            <person name="Mochizuki H."/>
            <person name="Umetsu J."/>
            <person name="Higashi K."/>
            <person name="Shibata D."/>
            <person name="Kamiya Y."/>
            <person name="Sato N."/>
            <person name="Nakamura Y."/>
            <person name="Tabata S."/>
            <person name="Ida S."/>
            <person name="Kurokawa K."/>
            <person name="Ohta H."/>
        </authorList>
    </citation>
    <scope>NUCLEOTIDE SEQUENCE [LARGE SCALE GENOMIC DNA]</scope>
    <source>
        <strain evidence="4 5">NIES-2285</strain>
    </source>
</reference>
<dbReference type="InterPro" id="IPR011009">
    <property type="entry name" value="Kinase-like_dom_sf"/>
</dbReference>
<dbReference type="STRING" id="105231.A0A1Y1IRB6"/>
<dbReference type="CDD" id="cd05121">
    <property type="entry name" value="ABC1_ADCK3-like"/>
    <property type="match status" value="1"/>
</dbReference>
<name>A0A1Y1IRB6_KLENI</name>
<organism evidence="4 5">
    <name type="scientific">Klebsormidium nitens</name>
    <name type="common">Green alga</name>
    <name type="synonym">Ulothrix nitens</name>
    <dbReference type="NCBI Taxonomy" id="105231"/>
    <lineage>
        <taxon>Eukaryota</taxon>
        <taxon>Viridiplantae</taxon>
        <taxon>Streptophyta</taxon>
        <taxon>Klebsormidiophyceae</taxon>
        <taxon>Klebsormidiales</taxon>
        <taxon>Klebsormidiaceae</taxon>
        <taxon>Klebsormidium</taxon>
    </lineage>
</organism>
<proteinExistence type="inferred from homology"/>
<dbReference type="PANTHER" id="PTHR10566">
    <property type="entry name" value="CHAPERONE-ACTIVITY OF BC1 COMPLEX CABC1 -RELATED"/>
    <property type="match status" value="1"/>
</dbReference>
<feature type="region of interest" description="Disordered" evidence="2">
    <location>
        <begin position="802"/>
        <end position="849"/>
    </location>
</feature>
<sequence length="849" mass="91783">MACAVSTSSRALLVRSGVGGARELGGRIGRIAETAAFGVELLARVRWQKDKRDLGRWMRTRAQEKGPLFVKIMQFASVKGEGLDDEVLDELRRLQDAVEPFEPAAEQLEVLRSYGVPADAPPIACGSVAAVYRGTDDSGRDVAVKVKRPGVRQAFLDGFRDCSLAFDVLKGLGVPGTQNLKDVVTEMMPVVISETDFRGEIRNARRFAASLAGLDFVKVPLVYDGGPDFIVMEYVPSRKLDDAENVSRIAEPGTIAVRLAAAFAFQLFRSGFFHGDLHPGNVGLTDDGSLVFYDLGSCISLDARPQAYFKSFVEATVQNDQNKLLDCLTGLGVVDVSGSTPVEAAMIKKELRAVIALLRAGGTHKQIRDIFETNESFTSNYKRIFRPRVEVMYLIRSGGMVDALCKTLDPEFDGFAVARDILPDSTIDGVSIMREMGRGVFDLPATVRGLSSRIEDLELSLATDSGRRDRTSHGTLALLLILLYLNSSIRFFHPSKSRISSAKQAGRAESKAESVAPAAKRSAASRARTSSSRARRLALLDTDLSASVLARSATSPMIRILVSESLDPRSVLPSRLPAMDYGQMRWIVTHLMVACAASLAASRILSFRGHGAVETTRVRFVADLTDGKVTPCSAATPHPPDHAPMYVAPDMWDDGYVCGTCHVIGGTGERPLLAYVAGICPDCSAGSVAIAARYSVAPSSPVRGIITRTRCPRSAETERLPVTDHGGHFATVDFAPLGDEAGNVMGVEISSERGREHLEHAYAAMFQLPDVAADASISLTITDGFKTERTYACTRRGSEMECTRRHRSDTARKPLSAPQSPPESFSVRVPIAPGAGIPPETIRFRSTPS</sequence>
<evidence type="ECO:0000313" key="5">
    <source>
        <dbReference type="Proteomes" id="UP000054558"/>
    </source>
</evidence>
<dbReference type="GO" id="GO:0004672">
    <property type="term" value="F:protein kinase activity"/>
    <property type="evidence" value="ECO:0000318"/>
    <property type="project" value="GO_Central"/>
</dbReference>
<dbReference type="PANTHER" id="PTHR10566:SF115">
    <property type="entry name" value="PROTEIN ACTIVITY OF BC1 COMPLEX KINASE 8, CHLOROPLASTIC"/>
    <property type="match status" value="1"/>
</dbReference>
<evidence type="ECO:0000313" key="4">
    <source>
        <dbReference type="EMBL" id="GAQ93233.1"/>
    </source>
</evidence>
<feature type="compositionally biased region" description="Low complexity" evidence="2">
    <location>
        <begin position="514"/>
        <end position="529"/>
    </location>
</feature>
<dbReference type="GO" id="GO:0016020">
    <property type="term" value="C:membrane"/>
    <property type="evidence" value="ECO:0007669"/>
    <property type="project" value="GOC"/>
</dbReference>
<dbReference type="Pfam" id="PF03109">
    <property type="entry name" value="ABC1"/>
    <property type="match status" value="1"/>
</dbReference>
<evidence type="ECO:0000256" key="2">
    <source>
        <dbReference type="SAM" id="MobiDB-lite"/>
    </source>
</evidence>
<dbReference type="GO" id="GO:0046467">
    <property type="term" value="P:membrane lipid biosynthetic process"/>
    <property type="evidence" value="ECO:0000318"/>
    <property type="project" value="GO_Central"/>
</dbReference>
<feature type="region of interest" description="Disordered" evidence="2">
    <location>
        <begin position="502"/>
        <end position="529"/>
    </location>
</feature>
<gene>
    <name evidence="4" type="ORF">KFL_013770040</name>
</gene>
<dbReference type="AlphaFoldDB" id="A0A1Y1IRB6"/>
<dbReference type="OrthoDB" id="427480at2759"/>
<keyword evidence="5" id="KW-1185">Reference proteome</keyword>
<dbReference type="InterPro" id="IPR050154">
    <property type="entry name" value="UbiB_kinase"/>
</dbReference>
<accession>A0A1Y1IRB6</accession>
<dbReference type="Proteomes" id="UP000054558">
    <property type="component" value="Unassembled WGS sequence"/>
</dbReference>
<evidence type="ECO:0000256" key="1">
    <source>
        <dbReference type="ARBA" id="ARBA00009670"/>
    </source>
</evidence>
<dbReference type="SUPFAM" id="SSF56112">
    <property type="entry name" value="Protein kinase-like (PK-like)"/>
    <property type="match status" value="1"/>
</dbReference>
<evidence type="ECO:0000259" key="3">
    <source>
        <dbReference type="Pfam" id="PF03109"/>
    </source>
</evidence>
<dbReference type="Gene3D" id="1.10.510.10">
    <property type="entry name" value="Transferase(Phosphotransferase) domain 1"/>
    <property type="match status" value="1"/>
</dbReference>
<comment type="similarity">
    <text evidence="1">Belongs to the protein kinase superfamily. ADCK protein kinase family.</text>
</comment>